<dbReference type="NCBIfam" id="TIGR03561">
    <property type="entry name" value="organ_hyd_perox"/>
    <property type="match status" value="1"/>
</dbReference>
<dbReference type="OrthoDB" id="9797508at2"/>
<evidence type="ECO:0000313" key="2">
    <source>
        <dbReference type="EMBL" id="RZS41325.1"/>
    </source>
</evidence>
<protein>
    <submittedName>
        <fullName evidence="2">Ohr subfamily peroxiredoxin</fullName>
    </submittedName>
</protein>
<dbReference type="Proteomes" id="UP000294257">
    <property type="component" value="Unassembled WGS sequence"/>
</dbReference>
<dbReference type="PANTHER" id="PTHR33797">
    <property type="entry name" value="ORGANIC HYDROPEROXIDE RESISTANCE PROTEIN-LIKE"/>
    <property type="match status" value="1"/>
</dbReference>
<dbReference type="InterPro" id="IPR036102">
    <property type="entry name" value="OsmC/Ohrsf"/>
</dbReference>
<dbReference type="RefSeq" id="WP_130344250.1">
    <property type="nucleotide sequence ID" value="NZ_SGWQ01000003.1"/>
</dbReference>
<evidence type="ECO:0000256" key="1">
    <source>
        <dbReference type="ARBA" id="ARBA00007378"/>
    </source>
</evidence>
<dbReference type="Gene3D" id="2.20.25.10">
    <property type="match status" value="1"/>
</dbReference>
<gene>
    <name evidence="2" type="ORF">EV193_103648</name>
</gene>
<dbReference type="EMBL" id="SGWQ01000003">
    <property type="protein sequence ID" value="RZS41325.1"/>
    <property type="molecule type" value="Genomic_DNA"/>
</dbReference>
<accession>A0A4Q7KX74</accession>
<dbReference type="GO" id="GO:0006979">
    <property type="term" value="P:response to oxidative stress"/>
    <property type="evidence" value="ECO:0007669"/>
    <property type="project" value="InterPro"/>
</dbReference>
<dbReference type="InterPro" id="IPR003718">
    <property type="entry name" value="OsmC/Ohr_fam"/>
</dbReference>
<dbReference type="SUPFAM" id="SSF82784">
    <property type="entry name" value="OsmC-like"/>
    <property type="match status" value="1"/>
</dbReference>
<dbReference type="InterPro" id="IPR015946">
    <property type="entry name" value="KH_dom-like_a/b"/>
</dbReference>
<sequence length="141" mass="14428">MSEPLYVAEATAIGDGRNGEVHSSDGVIDEKLAVPEAMGGPGGLKTNPEQLFAAGYAACFHGALRLVAGQNGVRLGEQSSITAKVGIGKGGGSFELSVELTAHLPGVEQGKADELVAQAHQVCPYSRATRGNIEVKLTATV</sequence>
<evidence type="ECO:0000313" key="3">
    <source>
        <dbReference type="Proteomes" id="UP000294257"/>
    </source>
</evidence>
<dbReference type="InterPro" id="IPR019953">
    <property type="entry name" value="OHR"/>
</dbReference>
<dbReference type="Gene3D" id="3.30.300.20">
    <property type="match status" value="1"/>
</dbReference>
<dbReference type="AlphaFoldDB" id="A0A4Q7KX74"/>
<comment type="caution">
    <text evidence="2">The sequence shown here is derived from an EMBL/GenBank/DDBJ whole genome shotgun (WGS) entry which is preliminary data.</text>
</comment>
<keyword evidence="3" id="KW-1185">Reference proteome</keyword>
<dbReference type="PANTHER" id="PTHR33797:SF2">
    <property type="entry name" value="ORGANIC HYDROPEROXIDE RESISTANCE PROTEIN-LIKE"/>
    <property type="match status" value="1"/>
</dbReference>
<comment type="similarity">
    <text evidence="1">Belongs to the OsmC/Ohr family.</text>
</comment>
<name>A0A4Q7KX74_9PSEU</name>
<reference evidence="2 3" key="1">
    <citation type="submission" date="2019-02" db="EMBL/GenBank/DDBJ databases">
        <title>Genomic Encyclopedia of Type Strains, Phase IV (KMG-IV): sequencing the most valuable type-strain genomes for metagenomic binning, comparative biology and taxonomic classification.</title>
        <authorList>
            <person name="Goeker M."/>
        </authorList>
    </citation>
    <scope>NUCLEOTIDE SEQUENCE [LARGE SCALE GENOMIC DNA]</scope>
    <source>
        <strain evidence="2 3">DSM 101727</strain>
    </source>
</reference>
<proteinExistence type="inferred from homology"/>
<organism evidence="2 3">
    <name type="scientific">Herbihabitans rhizosphaerae</name>
    <dbReference type="NCBI Taxonomy" id="1872711"/>
    <lineage>
        <taxon>Bacteria</taxon>
        <taxon>Bacillati</taxon>
        <taxon>Actinomycetota</taxon>
        <taxon>Actinomycetes</taxon>
        <taxon>Pseudonocardiales</taxon>
        <taxon>Pseudonocardiaceae</taxon>
        <taxon>Herbihabitans</taxon>
    </lineage>
</organism>
<dbReference type="Pfam" id="PF02566">
    <property type="entry name" value="OsmC"/>
    <property type="match status" value="1"/>
</dbReference>